<evidence type="ECO:0000313" key="4">
    <source>
        <dbReference type="Proteomes" id="UP000050514"/>
    </source>
</evidence>
<dbReference type="RefSeq" id="WP_061913149.1">
    <property type="nucleotide sequence ID" value="NZ_DF967971.1"/>
</dbReference>
<proteinExistence type="predicted"/>
<evidence type="ECO:0000259" key="2">
    <source>
        <dbReference type="Pfam" id="PF02517"/>
    </source>
</evidence>
<dbReference type="Pfam" id="PF02517">
    <property type="entry name" value="Rce1-like"/>
    <property type="match status" value="1"/>
</dbReference>
<feature type="transmembrane region" description="Helical" evidence="1">
    <location>
        <begin position="178"/>
        <end position="197"/>
    </location>
</feature>
<keyword evidence="1" id="KW-0472">Membrane</keyword>
<keyword evidence="1" id="KW-1133">Transmembrane helix</keyword>
<sequence>MPVLTTAQWVGLVSEALGVIAVIMLLGISPRLRRVPPLQFQYPRREGLVALALGGGMVLLAFLMAAQPATAREIQRGGIASLYPALSLAVLAGALSGAALIYRRQPPRSAGWGRALFGPALQIGIAVGLLSIFLRGMLTRLLGGVSPEQAQALLLLLAIAVGEETLFRGYLQPRFSAWLGSLPGWLLSAGLFVLYQSPRIFLLPAESQWTGWGVTILHSLLAGWTMMKVRHVAAPALYRAISGWLLFLL</sequence>
<gene>
    <name evidence="3" type="ORF">AC812_01850</name>
</gene>
<feature type="transmembrane region" description="Helical" evidence="1">
    <location>
        <begin position="6"/>
        <end position="28"/>
    </location>
</feature>
<feature type="transmembrane region" description="Helical" evidence="1">
    <location>
        <begin position="82"/>
        <end position="103"/>
    </location>
</feature>
<organism evidence="3 4">
    <name type="scientific">Bellilinea caldifistulae</name>
    <dbReference type="NCBI Taxonomy" id="360411"/>
    <lineage>
        <taxon>Bacteria</taxon>
        <taxon>Bacillati</taxon>
        <taxon>Chloroflexota</taxon>
        <taxon>Anaerolineae</taxon>
        <taxon>Anaerolineales</taxon>
        <taxon>Anaerolineaceae</taxon>
        <taxon>Bellilinea</taxon>
    </lineage>
</organism>
<feature type="transmembrane region" description="Helical" evidence="1">
    <location>
        <begin position="48"/>
        <end position="70"/>
    </location>
</feature>
<dbReference type="STRING" id="360411.AC812_01850"/>
<dbReference type="Proteomes" id="UP000050514">
    <property type="component" value="Unassembled WGS sequence"/>
</dbReference>
<evidence type="ECO:0000313" key="3">
    <source>
        <dbReference type="EMBL" id="KPL78182.1"/>
    </source>
</evidence>
<dbReference type="OrthoDB" id="1920310at2"/>
<feature type="transmembrane region" description="Helical" evidence="1">
    <location>
        <begin position="115"/>
        <end position="138"/>
    </location>
</feature>
<keyword evidence="4" id="KW-1185">Reference proteome</keyword>
<reference evidence="3 4" key="1">
    <citation type="submission" date="2015-07" db="EMBL/GenBank/DDBJ databases">
        <title>Draft genome of Bellilinea caldifistulae DSM 17877.</title>
        <authorList>
            <person name="Hemp J."/>
            <person name="Ward L.M."/>
            <person name="Pace L.A."/>
            <person name="Fischer W.W."/>
        </authorList>
    </citation>
    <scope>NUCLEOTIDE SEQUENCE [LARGE SCALE GENOMIC DNA]</scope>
    <source>
        <strain evidence="3 4">GOMI-1</strain>
    </source>
</reference>
<dbReference type="GO" id="GO:0004175">
    <property type="term" value="F:endopeptidase activity"/>
    <property type="evidence" value="ECO:0007669"/>
    <property type="project" value="UniProtKB-ARBA"/>
</dbReference>
<name>A0A0P6XXR6_9CHLR</name>
<keyword evidence="1" id="KW-0812">Transmembrane</keyword>
<dbReference type="AlphaFoldDB" id="A0A0P6XXR6"/>
<protein>
    <recommendedName>
        <fullName evidence="2">CAAX prenyl protease 2/Lysostaphin resistance protein A-like domain-containing protein</fullName>
    </recommendedName>
</protein>
<evidence type="ECO:0000256" key="1">
    <source>
        <dbReference type="SAM" id="Phobius"/>
    </source>
</evidence>
<feature type="domain" description="CAAX prenyl protease 2/Lysostaphin resistance protein A-like" evidence="2">
    <location>
        <begin position="151"/>
        <end position="241"/>
    </location>
</feature>
<feature type="transmembrane region" description="Helical" evidence="1">
    <location>
        <begin position="150"/>
        <end position="171"/>
    </location>
</feature>
<dbReference type="GO" id="GO:0080120">
    <property type="term" value="P:CAAX-box protein maturation"/>
    <property type="evidence" value="ECO:0007669"/>
    <property type="project" value="UniProtKB-ARBA"/>
</dbReference>
<dbReference type="InterPro" id="IPR003675">
    <property type="entry name" value="Rce1/LyrA-like_dom"/>
</dbReference>
<accession>A0A0P6XXR6</accession>
<comment type="caution">
    <text evidence="3">The sequence shown here is derived from an EMBL/GenBank/DDBJ whole genome shotgun (WGS) entry which is preliminary data.</text>
</comment>
<dbReference type="EMBL" id="LGHJ01000006">
    <property type="protein sequence ID" value="KPL78182.1"/>
    <property type="molecule type" value="Genomic_DNA"/>
</dbReference>